<keyword evidence="4 7" id="KW-0805">Transcription regulation</keyword>
<evidence type="ECO:0000313" key="10">
    <source>
        <dbReference type="Proteomes" id="UP000238164"/>
    </source>
</evidence>
<feature type="domain" description="SpoVT-AbrB" evidence="8">
    <location>
        <begin position="5"/>
        <end position="47"/>
    </location>
</feature>
<keyword evidence="2 7" id="KW-0963">Cytoplasm</keyword>
<dbReference type="CDD" id="cd16320">
    <property type="entry name" value="MraZ_N"/>
    <property type="match status" value="1"/>
</dbReference>
<gene>
    <name evidence="7 9" type="primary">mraZ</name>
    <name evidence="9" type="ORF">MPLG2_2108</name>
</gene>
<dbReference type="GO" id="GO:0005737">
    <property type="term" value="C:cytoplasm"/>
    <property type="evidence" value="ECO:0007669"/>
    <property type="project" value="UniProtKB-UniRule"/>
</dbReference>
<name>A0A2N9JHX0_9ACTN</name>
<dbReference type="Pfam" id="PF02381">
    <property type="entry name" value="MraZ"/>
    <property type="match status" value="2"/>
</dbReference>
<evidence type="ECO:0000256" key="6">
    <source>
        <dbReference type="ARBA" id="ARBA00023163"/>
    </source>
</evidence>
<dbReference type="Gene3D" id="3.40.1550.20">
    <property type="entry name" value="Transcriptional regulator MraZ domain"/>
    <property type="match status" value="1"/>
</dbReference>
<evidence type="ECO:0000259" key="8">
    <source>
        <dbReference type="PROSITE" id="PS51740"/>
    </source>
</evidence>
<evidence type="ECO:0000256" key="5">
    <source>
        <dbReference type="ARBA" id="ARBA00023125"/>
    </source>
</evidence>
<dbReference type="GO" id="GO:0000976">
    <property type="term" value="F:transcription cis-regulatory region binding"/>
    <property type="evidence" value="ECO:0007669"/>
    <property type="project" value="TreeGrafter"/>
</dbReference>
<evidence type="ECO:0000256" key="1">
    <source>
        <dbReference type="ARBA" id="ARBA00013860"/>
    </source>
</evidence>
<dbReference type="InterPro" id="IPR035642">
    <property type="entry name" value="MraZ_N"/>
</dbReference>
<dbReference type="AlphaFoldDB" id="A0A2N9JHX0"/>
<feature type="domain" description="SpoVT-AbrB" evidence="8">
    <location>
        <begin position="76"/>
        <end position="119"/>
    </location>
</feature>
<dbReference type="OrthoDB" id="9807753at2"/>
<comment type="similarity">
    <text evidence="7">Belongs to the MraZ family.</text>
</comment>
<dbReference type="InterPro" id="IPR003444">
    <property type="entry name" value="MraZ"/>
</dbReference>
<dbReference type="GO" id="GO:0009295">
    <property type="term" value="C:nucleoid"/>
    <property type="evidence" value="ECO:0007669"/>
    <property type="project" value="UniProtKB-SubCell"/>
</dbReference>
<dbReference type="SUPFAM" id="SSF89447">
    <property type="entry name" value="AbrB/MazE/MraZ-like"/>
    <property type="match status" value="1"/>
</dbReference>
<dbReference type="InterPro" id="IPR020603">
    <property type="entry name" value="MraZ_dom"/>
</dbReference>
<evidence type="ECO:0000256" key="2">
    <source>
        <dbReference type="ARBA" id="ARBA00022490"/>
    </source>
</evidence>
<dbReference type="PROSITE" id="PS51740">
    <property type="entry name" value="SPOVT_ABRB"/>
    <property type="match status" value="2"/>
</dbReference>
<keyword evidence="6 7" id="KW-0804">Transcription</keyword>
<keyword evidence="10" id="KW-1185">Reference proteome</keyword>
<organism evidence="9 10">
    <name type="scientific">Micropruina glycogenica</name>
    <dbReference type="NCBI Taxonomy" id="75385"/>
    <lineage>
        <taxon>Bacteria</taxon>
        <taxon>Bacillati</taxon>
        <taxon>Actinomycetota</taxon>
        <taxon>Actinomycetes</taxon>
        <taxon>Propionibacteriales</taxon>
        <taxon>Nocardioidaceae</taxon>
        <taxon>Micropruina</taxon>
    </lineage>
</organism>
<dbReference type="InterPro" id="IPR007159">
    <property type="entry name" value="SpoVT-AbrB_dom"/>
</dbReference>
<keyword evidence="3" id="KW-0677">Repeat</keyword>
<dbReference type="PANTHER" id="PTHR34701:SF1">
    <property type="entry name" value="TRANSCRIPTIONAL REGULATOR MRAZ"/>
    <property type="match status" value="1"/>
</dbReference>
<evidence type="ECO:0000313" key="9">
    <source>
        <dbReference type="EMBL" id="SPD87138.1"/>
    </source>
</evidence>
<dbReference type="GO" id="GO:0003700">
    <property type="term" value="F:DNA-binding transcription factor activity"/>
    <property type="evidence" value="ECO:0007669"/>
    <property type="project" value="UniProtKB-UniRule"/>
</dbReference>
<dbReference type="PANTHER" id="PTHR34701">
    <property type="entry name" value="TRANSCRIPTIONAL REGULATOR MRAZ"/>
    <property type="match status" value="1"/>
</dbReference>
<dbReference type="InterPro" id="IPR035644">
    <property type="entry name" value="MraZ_C"/>
</dbReference>
<keyword evidence="5 7" id="KW-0238">DNA-binding</keyword>
<dbReference type="InterPro" id="IPR038619">
    <property type="entry name" value="MraZ_sf"/>
</dbReference>
<proteinExistence type="inferred from homology"/>
<evidence type="ECO:0000256" key="7">
    <source>
        <dbReference type="HAMAP-Rule" id="MF_01008"/>
    </source>
</evidence>
<dbReference type="CDD" id="cd16321">
    <property type="entry name" value="MraZ_C"/>
    <property type="match status" value="1"/>
</dbReference>
<dbReference type="NCBIfam" id="TIGR00242">
    <property type="entry name" value="division/cell wall cluster transcriptional repressor MraZ"/>
    <property type="match status" value="1"/>
</dbReference>
<dbReference type="EMBL" id="LT985188">
    <property type="protein sequence ID" value="SPD87138.1"/>
    <property type="molecule type" value="Genomic_DNA"/>
</dbReference>
<dbReference type="Proteomes" id="UP000238164">
    <property type="component" value="Chromosome 1"/>
</dbReference>
<dbReference type="RefSeq" id="WP_105185928.1">
    <property type="nucleotide sequence ID" value="NZ_BAAAGO010000040.1"/>
</dbReference>
<comment type="subunit">
    <text evidence="7">Forms oligomers.</text>
</comment>
<reference evidence="9 10" key="1">
    <citation type="submission" date="2018-02" db="EMBL/GenBank/DDBJ databases">
        <authorList>
            <person name="Cohen D.B."/>
            <person name="Kent A.D."/>
        </authorList>
    </citation>
    <scope>NUCLEOTIDE SEQUENCE [LARGE SCALE GENOMIC DNA]</scope>
    <source>
        <strain evidence="9">1</strain>
    </source>
</reference>
<comment type="subcellular location">
    <subcellularLocation>
        <location evidence="7">Cytoplasm</location>
        <location evidence="7">Nucleoid</location>
    </subcellularLocation>
</comment>
<sequence>MFLGTHTPKLDDKGRFFLPAKFREELNGGLVITRQPERCLGIFTPVAYQAAADRMMSASSGLAKVRSQQRMFASGAESSAPDGQGRISVPEHLRRYAGLQREVVVIGALDHIEVWDAEAWATYAAAQEEAFAELDDEEYGAG</sequence>
<dbReference type="KEGG" id="mgg:MPLG2_2108"/>
<evidence type="ECO:0000256" key="3">
    <source>
        <dbReference type="ARBA" id="ARBA00022737"/>
    </source>
</evidence>
<dbReference type="GO" id="GO:2000143">
    <property type="term" value="P:negative regulation of DNA-templated transcription initiation"/>
    <property type="evidence" value="ECO:0007669"/>
    <property type="project" value="TreeGrafter"/>
</dbReference>
<dbReference type="HAMAP" id="MF_01008">
    <property type="entry name" value="MraZ"/>
    <property type="match status" value="1"/>
</dbReference>
<protein>
    <recommendedName>
        <fullName evidence="1 7">Transcriptional regulator MraZ</fullName>
    </recommendedName>
</protein>
<dbReference type="InterPro" id="IPR037914">
    <property type="entry name" value="SpoVT-AbrB_sf"/>
</dbReference>
<accession>A0A2N9JHX0</accession>
<evidence type="ECO:0000256" key="4">
    <source>
        <dbReference type="ARBA" id="ARBA00023015"/>
    </source>
</evidence>